<sequence>MEAVEVPAELGPQQAEGMPAERLEAAQPIALFSDALPARLGRAPAIMA</sequence>
<evidence type="ECO:0000313" key="1">
    <source>
        <dbReference type="EMBL" id="MFC5295822.1"/>
    </source>
</evidence>
<protein>
    <recommendedName>
        <fullName evidence="3">Transposase</fullName>
    </recommendedName>
</protein>
<dbReference type="EMBL" id="JBHSLI010000017">
    <property type="protein sequence ID" value="MFC5295822.1"/>
    <property type="molecule type" value="Genomic_DNA"/>
</dbReference>
<accession>A0ABW0F9G2</accession>
<evidence type="ECO:0008006" key="3">
    <source>
        <dbReference type="Google" id="ProtNLM"/>
    </source>
</evidence>
<name>A0ABW0F9G2_9HYPH</name>
<dbReference type="RefSeq" id="WP_260349528.1">
    <property type="nucleotide sequence ID" value="NZ_JAOAOS010000018.1"/>
</dbReference>
<proteinExistence type="predicted"/>
<organism evidence="1 2">
    <name type="scientific">Bosea minatitlanensis</name>
    <dbReference type="NCBI Taxonomy" id="128782"/>
    <lineage>
        <taxon>Bacteria</taxon>
        <taxon>Pseudomonadati</taxon>
        <taxon>Pseudomonadota</taxon>
        <taxon>Alphaproteobacteria</taxon>
        <taxon>Hyphomicrobiales</taxon>
        <taxon>Boseaceae</taxon>
        <taxon>Bosea</taxon>
    </lineage>
</organism>
<reference evidence="2" key="1">
    <citation type="journal article" date="2019" name="Int. J. Syst. Evol. Microbiol.">
        <title>The Global Catalogue of Microorganisms (GCM) 10K type strain sequencing project: providing services to taxonomists for standard genome sequencing and annotation.</title>
        <authorList>
            <consortium name="The Broad Institute Genomics Platform"/>
            <consortium name="The Broad Institute Genome Sequencing Center for Infectious Disease"/>
            <person name="Wu L."/>
            <person name="Ma J."/>
        </authorList>
    </citation>
    <scope>NUCLEOTIDE SEQUENCE [LARGE SCALE GENOMIC DNA]</scope>
    <source>
        <strain evidence="2">CGMCC 1.15643</strain>
    </source>
</reference>
<dbReference type="Proteomes" id="UP001595976">
    <property type="component" value="Unassembled WGS sequence"/>
</dbReference>
<keyword evidence="2" id="KW-1185">Reference proteome</keyword>
<gene>
    <name evidence="1" type="ORF">ACFPK2_22780</name>
</gene>
<evidence type="ECO:0000313" key="2">
    <source>
        <dbReference type="Proteomes" id="UP001595976"/>
    </source>
</evidence>
<comment type="caution">
    <text evidence="1">The sequence shown here is derived from an EMBL/GenBank/DDBJ whole genome shotgun (WGS) entry which is preliminary data.</text>
</comment>